<feature type="compositionally biased region" description="Polar residues" evidence="1">
    <location>
        <begin position="519"/>
        <end position="532"/>
    </location>
</feature>
<feature type="region of interest" description="Disordered" evidence="1">
    <location>
        <begin position="463"/>
        <end position="532"/>
    </location>
</feature>
<dbReference type="Proteomes" id="UP000011185">
    <property type="component" value="Unassembled WGS sequence"/>
</dbReference>
<feature type="region of interest" description="Disordered" evidence="1">
    <location>
        <begin position="137"/>
        <end position="252"/>
    </location>
</feature>
<feature type="compositionally biased region" description="Polar residues" evidence="1">
    <location>
        <begin position="57"/>
        <end position="66"/>
    </location>
</feature>
<keyword evidence="2" id="KW-0732">Signal</keyword>
<feature type="region of interest" description="Disordered" evidence="1">
    <location>
        <begin position="333"/>
        <end position="361"/>
    </location>
</feature>
<feature type="chain" id="PRO_5003978766" evidence="2">
    <location>
        <begin position="25"/>
        <end position="892"/>
    </location>
</feature>
<dbReference type="InParanoid" id="L7JUH1"/>
<evidence type="ECO:0000256" key="2">
    <source>
        <dbReference type="SAM" id="SignalP"/>
    </source>
</evidence>
<keyword evidence="4" id="KW-1185">Reference proteome</keyword>
<dbReference type="HOGENOM" id="CLU_323940_0_0_1"/>
<name>L7JUH1_TRAHO</name>
<dbReference type="VEuPathDB" id="MicrosporidiaDB:THOM_1929"/>
<evidence type="ECO:0000313" key="3">
    <source>
        <dbReference type="EMBL" id="ELQ75128.1"/>
    </source>
</evidence>
<feature type="signal peptide" evidence="2">
    <location>
        <begin position="1"/>
        <end position="24"/>
    </location>
</feature>
<accession>L7JUH1</accession>
<feature type="compositionally biased region" description="Polar residues" evidence="1">
    <location>
        <begin position="489"/>
        <end position="506"/>
    </location>
</feature>
<evidence type="ECO:0000313" key="4">
    <source>
        <dbReference type="Proteomes" id="UP000011185"/>
    </source>
</evidence>
<dbReference type="AlphaFoldDB" id="L7JUH1"/>
<feature type="region of interest" description="Disordered" evidence="1">
    <location>
        <begin position="30"/>
        <end position="118"/>
    </location>
</feature>
<feature type="compositionally biased region" description="Low complexity" evidence="1">
    <location>
        <begin position="333"/>
        <end position="349"/>
    </location>
</feature>
<dbReference type="PROSITE" id="PS51257">
    <property type="entry name" value="PROKAR_LIPOPROTEIN"/>
    <property type="match status" value="1"/>
</dbReference>
<organism evidence="3 4">
    <name type="scientific">Trachipleistophora hominis</name>
    <name type="common">Microsporidian parasite</name>
    <dbReference type="NCBI Taxonomy" id="72359"/>
    <lineage>
        <taxon>Eukaryota</taxon>
        <taxon>Fungi</taxon>
        <taxon>Fungi incertae sedis</taxon>
        <taxon>Microsporidia</taxon>
        <taxon>Pleistophoridae</taxon>
        <taxon>Trachipleistophora</taxon>
    </lineage>
</organism>
<evidence type="ECO:0000256" key="1">
    <source>
        <dbReference type="SAM" id="MobiDB-lite"/>
    </source>
</evidence>
<feature type="compositionally biased region" description="Polar residues" evidence="1">
    <location>
        <begin position="151"/>
        <end position="160"/>
    </location>
</feature>
<gene>
    <name evidence="3" type="ORF">THOM_1929</name>
</gene>
<reference evidence="3 4" key="1">
    <citation type="journal article" date="2012" name="PLoS Pathog.">
        <title>The genome of the obligate intracellular parasite Trachipleistophora hominis: new insights into microsporidian genome dynamics and reductive evolution.</title>
        <authorList>
            <person name="Heinz E."/>
            <person name="Williams T.A."/>
            <person name="Nakjang S."/>
            <person name="Noel C.J."/>
            <person name="Swan D.C."/>
            <person name="Goldberg A.V."/>
            <person name="Harris S.R."/>
            <person name="Weinmaier T."/>
            <person name="Markert S."/>
            <person name="Becher D."/>
            <person name="Bernhardt J."/>
            <person name="Dagan T."/>
            <person name="Hacker C."/>
            <person name="Lucocq J.M."/>
            <person name="Schweder T."/>
            <person name="Rattei T."/>
            <person name="Hall N."/>
            <person name="Hirt R.P."/>
            <person name="Embley T.M."/>
        </authorList>
    </citation>
    <scope>NUCLEOTIDE SEQUENCE [LARGE SCALE GENOMIC DNA]</scope>
</reference>
<sequence>MAIAYNKMFIFVFVFITTIGCANGSYERRSTVDSRSSLSRNSHRSRNNEDTAPFLSQPANTTTSQRDLFRHTHRGNECYHQGTRDNSRSSSQDSLGEQPRSGLWHSSKSGDDYTHSSAHISEHTPFPYKSFSGLTSFTHTSGHQRPADDLPSQNMNTRRTNYSHHDPSVLFMGNNRTVTGVKSSDDPANVEYITPTNSGAEHHSDGRSQMNRKQQVMPENPHGIDLKRRSVPNKDGAQSGTDDSDQSEEKTSEPFYLHQNQPMGSSSYGHMANSVPGADFTKITDFTIFVLKQSPDYFLDEEFVNSRAPKREGATITEITDVSESVTLVPTERTETTITESTDVSESETLVPTERTETTGSEITDEIEPETLVPTERTETTGSEITDEIEPVVSEIYANTSMLRSLYDWLYNLCADSVYNMGRAITTIIEKVNELRTNKALMNADESDDLSSSQADDDEILESGDEVSVNSENIPCTPEDIINDDESENGQQTRHSPNAPLATSSSEDSHPQPSLPGDSLQSSNHNKQINDGNKTKKYHELYLFNRSDLTNLNTETYMIPIIMFLEFIISSNRILEFSMCPQRNRQLESLQALLSYNFSDRTPLIRKCSTNGLLQHLSEAVKLFRTQVQINQTIFITIFVLYKKMLITLETEMAQFDDHPLFLSIVSKTKKTTFYGASSINDVARCDSYQISNRFIDSLPSESLPISDRTFASTSQFDITGASQKSHQPPPSKSIMLSEIIMDENNFELTVYPTGNKLFTGSKHQNNASKHIIDSNIKPSTTAFIVDIKDLLSHVYDGTKSDSHVPSIITIRGAILRIDQEMCLNDKRFRLNSFLCYDFSNRCTGFVLYANKFGRVWQSRSQKGIRDVDNINDILAETAKILLICYELVDED</sequence>
<dbReference type="EMBL" id="JH993987">
    <property type="protein sequence ID" value="ELQ75128.1"/>
    <property type="molecule type" value="Genomic_DNA"/>
</dbReference>
<protein>
    <submittedName>
        <fullName evidence="3">Uncharacterized protein</fullName>
    </submittedName>
</protein>
<feature type="compositionally biased region" description="Basic and acidic residues" evidence="1">
    <location>
        <begin position="67"/>
        <end position="87"/>
    </location>
</feature>
<proteinExistence type="predicted"/>